<evidence type="ECO:0000256" key="2">
    <source>
        <dbReference type="ARBA" id="ARBA00023002"/>
    </source>
</evidence>
<dbReference type="HOGENOM" id="CLU_1819354_0_0_1"/>
<evidence type="ECO:0000256" key="9">
    <source>
        <dbReference type="ARBA" id="ARBA00049132"/>
    </source>
</evidence>
<evidence type="ECO:0000256" key="6">
    <source>
        <dbReference type="ARBA" id="ARBA00039057"/>
    </source>
</evidence>
<sequence length="138" mass="15858">MVSHKETVCVTGASGFIGSWLVMRLLERGYFVRATVRDPTDLSDEGSYDDAINGCDGVFHVATPMDFEPKDPKEQTPYEESCLLRLLERLMSRNMKKMSIYDENDWSDLDFVMSKKMTGWTYFLSKTLAEKAAWNYAK</sequence>
<dbReference type="EnsemblPlants" id="Bo2g116380.1">
    <property type="protein sequence ID" value="Bo2g116380.1"/>
    <property type="gene ID" value="Bo2g116380"/>
</dbReference>
<dbReference type="Pfam" id="PF01370">
    <property type="entry name" value="Epimerase"/>
    <property type="match status" value="1"/>
</dbReference>
<evidence type="ECO:0000256" key="5">
    <source>
        <dbReference type="ARBA" id="ARBA00039055"/>
    </source>
</evidence>
<dbReference type="GO" id="GO:0047890">
    <property type="term" value="F:flavanone 4-reductase activity"/>
    <property type="evidence" value="ECO:0007669"/>
    <property type="project" value="UniProtKB-EC"/>
</dbReference>
<dbReference type="InterPro" id="IPR036291">
    <property type="entry name" value="NAD(P)-bd_dom_sf"/>
</dbReference>
<proteinExistence type="inferred from homology"/>
<reference evidence="11 12" key="1">
    <citation type="journal article" date="2014" name="Genome Biol.">
        <title>Transcriptome and methylome profiling reveals relics of genome dominance in the mesopolyploid Brassica oleracea.</title>
        <authorList>
            <person name="Parkin I.A."/>
            <person name="Koh C."/>
            <person name="Tang H."/>
            <person name="Robinson S.J."/>
            <person name="Kagale S."/>
            <person name="Clarke W.E."/>
            <person name="Town C.D."/>
            <person name="Nixon J."/>
            <person name="Krishnakumar V."/>
            <person name="Bidwell S.L."/>
            <person name="Denoeud F."/>
            <person name="Belcram H."/>
            <person name="Links M.G."/>
            <person name="Just J."/>
            <person name="Clarke C."/>
            <person name="Bender T."/>
            <person name="Huebert T."/>
            <person name="Mason A.S."/>
            <person name="Pires J.C."/>
            <person name="Barker G."/>
            <person name="Moore J."/>
            <person name="Walley P.G."/>
            <person name="Manoli S."/>
            <person name="Batley J."/>
            <person name="Edwards D."/>
            <person name="Nelson M.N."/>
            <person name="Wang X."/>
            <person name="Paterson A.H."/>
            <person name="King G."/>
            <person name="Bancroft I."/>
            <person name="Chalhoub B."/>
            <person name="Sharpe A.G."/>
        </authorList>
    </citation>
    <scope>NUCLEOTIDE SEQUENCE</scope>
    <source>
        <strain evidence="11 12">cv. TO1000</strain>
    </source>
</reference>
<dbReference type="SUPFAM" id="SSF51735">
    <property type="entry name" value="NAD(P)-binding Rossmann-fold domains"/>
    <property type="match status" value="1"/>
</dbReference>
<keyword evidence="12" id="KW-1185">Reference proteome</keyword>
<keyword evidence="1" id="KW-0521">NADP</keyword>
<evidence type="ECO:0000256" key="7">
    <source>
        <dbReference type="ARBA" id="ARBA00042087"/>
    </source>
</evidence>
<dbReference type="Gramene" id="Bo2g116380.1">
    <property type="protein sequence ID" value="Bo2g116380.1"/>
    <property type="gene ID" value="Bo2g116380"/>
</dbReference>
<keyword evidence="3" id="KW-0284">Flavonoid biosynthesis</keyword>
<organism evidence="11 12">
    <name type="scientific">Brassica oleracea var. oleracea</name>
    <dbReference type="NCBI Taxonomy" id="109376"/>
    <lineage>
        <taxon>Eukaryota</taxon>
        <taxon>Viridiplantae</taxon>
        <taxon>Streptophyta</taxon>
        <taxon>Embryophyta</taxon>
        <taxon>Tracheophyta</taxon>
        <taxon>Spermatophyta</taxon>
        <taxon>Magnoliopsida</taxon>
        <taxon>eudicotyledons</taxon>
        <taxon>Gunneridae</taxon>
        <taxon>Pentapetalae</taxon>
        <taxon>rosids</taxon>
        <taxon>malvids</taxon>
        <taxon>Brassicales</taxon>
        <taxon>Brassicaceae</taxon>
        <taxon>Brassiceae</taxon>
        <taxon>Brassica</taxon>
    </lineage>
</organism>
<keyword evidence="2" id="KW-0560">Oxidoreductase</keyword>
<comment type="catalytic activity">
    <reaction evidence="9">
        <text>a (2R,3S,4S)-leucoanthocyanidin + NADP(+) = a (2R,3R)-dihydroflavonol + NADPH + H(+)</text>
        <dbReference type="Rhea" id="RHEA:54444"/>
        <dbReference type="ChEBI" id="CHEBI:15378"/>
        <dbReference type="ChEBI" id="CHEBI:57783"/>
        <dbReference type="ChEBI" id="CHEBI:58349"/>
        <dbReference type="ChEBI" id="CHEBI:138176"/>
        <dbReference type="ChEBI" id="CHEBI:138188"/>
        <dbReference type="EC" id="1.1.1.219"/>
    </reaction>
</comment>
<dbReference type="AlphaFoldDB" id="A0A0D3ATH6"/>
<dbReference type="GO" id="GO:0009718">
    <property type="term" value="P:anthocyanin-containing compound biosynthetic process"/>
    <property type="evidence" value="ECO:0007669"/>
    <property type="project" value="TreeGrafter"/>
</dbReference>
<dbReference type="EC" id="1.1.1.219" evidence="6"/>
<evidence type="ECO:0000256" key="8">
    <source>
        <dbReference type="ARBA" id="ARBA00048870"/>
    </source>
</evidence>
<evidence type="ECO:0000313" key="12">
    <source>
        <dbReference type="Proteomes" id="UP000032141"/>
    </source>
</evidence>
<dbReference type="Proteomes" id="UP000032141">
    <property type="component" value="Chromosome C2"/>
</dbReference>
<dbReference type="OMA" id="RWLCLIQ"/>
<dbReference type="PANTHER" id="PTHR10366">
    <property type="entry name" value="NAD DEPENDENT EPIMERASE/DEHYDRATASE"/>
    <property type="match status" value="1"/>
</dbReference>
<dbReference type="Gene3D" id="3.40.50.720">
    <property type="entry name" value="NAD(P)-binding Rossmann-like Domain"/>
    <property type="match status" value="2"/>
</dbReference>
<dbReference type="STRING" id="109376.A0A0D3ATH6"/>
<reference evidence="11" key="2">
    <citation type="submission" date="2015-03" db="UniProtKB">
        <authorList>
            <consortium name="EnsemblPlants"/>
        </authorList>
    </citation>
    <scope>IDENTIFICATION</scope>
</reference>
<evidence type="ECO:0000259" key="10">
    <source>
        <dbReference type="Pfam" id="PF01370"/>
    </source>
</evidence>
<protein>
    <recommendedName>
        <fullName evidence="7">Flavanone 4-reductase</fullName>
        <ecNumber evidence="6">1.1.1.219</ecNumber>
        <ecNumber evidence="5">1.1.1.234</ecNumber>
    </recommendedName>
</protein>
<dbReference type="eggNOG" id="KOG1502">
    <property type="taxonomic scope" value="Eukaryota"/>
</dbReference>
<dbReference type="EC" id="1.1.1.234" evidence="5"/>
<dbReference type="InterPro" id="IPR050425">
    <property type="entry name" value="NAD(P)_dehydrat-like"/>
</dbReference>
<evidence type="ECO:0000256" key="1">
    <source>
        <dbReference type="ARBA" id="ARBA00022857"/>
    </source>
</evidence>
<comment type="similarity">
    <text evidence="4">Belongs to the NAD(P)-dependent epimerase/dehydratase family. Dihydroflavonol-4-reductase subfamily.</text>
</comment>
<name>A0A0D3ATH6_BRAOL</name>
<evidence type="ECO:0000256" key="3">
    <source>
        <dbReference type="ARBA" id="ARBA00023241"/>
    </source>
</evidence>
<evidence type="ECO:0000256" key="4">
    <source>
        <dbReference type="ARBA" id="ARBA00023445"/>
    </source>
</evidence>
<comment type="catalytic activity">
    <reaction evidence="8">
        <text>(2S)-flavan-4-ol + NADP(+) = (2S)-flavanone + NADPH + H(+)</text>
        <dbReference type="Rhea" id="RHEA:11228"/>
        <dbReference type="ChEBI" id="CHEBI:15378"/>
        <dbReference type="ChEBI" id="CHEBI:15605"/>
        <dbReference type="ChEBI" id="CHEBI:15606"/>
        <dbReference type="ChEBI" id="CHEBI:57783"/>
        <dbReference type="ChEBI" id="CHEBI:58349"/>
        <dbReference type="EC" id="1.1.1.234"/>
    </reaction>
</comment>
<evidence type="ECO:0000313" key="11">
    <source>
        <dbReference type="EnsemblPlants" id="Bo2g116380.1"/>
    </source>
</evidence>
<feature type="domain" description="NAD-dependent epimerase/dehydratase" evidence="10">
    <location>
        <begin position="8"/>
        <end position="136"/>
    </location>
</feature>
<dbReference type="GO" id="GO:0045552">
    <property type="term" value="F:dihydroflavanol 4-reductase activity"/>
    <property type="evidence" value="ECO:0007669"/>
    <property type="project" value="UniProtKB-EC"/>
</dbReference>
<accession>A0A0D3ATH6</accession>
<dbReference type="PANTHER" id="PTHR10366:SF564">
    <property type="entry name" value="STEROL-4-ALPHA-CARBOXYLATE 3-DEHYDROGENASE, DECARBOXYLATING"/>
    <property type="match status" value="1"/>
</dbReference>
<dbReference type="InterPro" id="IPR001509">
    <property type="entry name" value="Epimerase_deHydtase"/>
</dbReference>